<name>A0A2M4D4J9_ANODA</name>
<organism evidence="1">
    <name type="scientific">Anopheles darlingi</name>
    <name type="common">Mosquito</name>
    <dbReference type="NCBI Taxonomy" id="43151"/>
    <lineage>
        <taxon>Eukaryota</taxon>
        <taxon>Metazoa</taxon>
        <taxon>Ecdysozoa</taxon>
        <taxon>Arthropoda</taxon>
        <taxon>Hexapoda</taxon>
        <taxon>Insecta</taxon>
        <taxon>Pterygota</taxon>
        <taxon>Neoptera</taxon>
        <taxon>Endopterygota</taxon>
        <taxon>Diptera</taxon>
        <taxon>Nematocera</taxon>
        <taxon>Culicoidea</taxon>
        <taxon>Culicidae</taxon>
        <taxon>Anophelinae</taxon>
        <taxon>Anopheles</taxon>
    </lineage>
</organism>
<accession>A0A2M4D4J9</accession>
<protein>
    <submittedName>
        <fullName evidence="1">Putative secreted protein</fullName>
    </submittedName>
</protein>
<dbReference type="AlphaFoldDB" id="A0A2M4D4J9"/>
<proteinExistence type="predicted"/>
<reference evidence="1" key="1">
    <citation type="submission" date="2018-01" db="EMBL/GenBank/DDBJ databases">
        <title>An insight into the sialome of Amazonian anophelines.</title>
        <authorList>
            <person name="Ribeiro J.M."/>
            <person name="Scarpassa V."/>
            <person name="Calvo E."/>
        </authorList>
    </citation>
    <scope>NUCLEOTIDE SEQUENCE</scope>
</reference>
<evidence type="ECO:0000313" key="1">
    <source>
        <dbReference type="EMBL" id="MBW72490.1"/>
    </source>
</evidence>
<sequence length="66" mass="7499">MFSLFSTCSVCGCVRALAFLNWIVCMHSFSLVTISLITYKSAIHLFPRIVHNVLSQQFLNRMMGVD</sequence>
<dbReference type="EMBL" id="GGFL01008312">
    <property type="protein sequence ID" value="MBW72490.1"/>
    <property type="molecule type" value="Transcribed_RNA"/>
</dbReference>